<feature type="domain" description="AMP-dependent synthetase/ligase" evidence="10">
    <location>
        <begin position="72"/>
        <end position="275"/>
    </location>
</feature>
<dbReference type="GO" id="GO:0047475">
    <property type="term" value="F:phenylacetate-CoA ligase activity"/>
    <property type="evidence" value="ECO:0007669"/>
    <property type="project" value="UniProtKB-EC"/>
</dbReference>
<dbReference type="AlphaFoldDB" id="A0A9D1SXM9"/>
<dbReference type="GO" id="GO:0010124">
    <property type="term" value="P:phenylacetate catabolic process"/>
    <property type="evidence" value="ECO:0007669"/>
    <property type="project" value="UniProtKB-UniRule"/>
</dbReference>
<sequence length="424" mass="46925">MSVEEKKILQSERLKEVVKRVYDNVPTYRRKMDDIKLKPSDIRSIDDISKLPFTTKYDLRSNYPFGMFASPMKDIVRVHASSGTTGKLTVVGYTQHDLDVWAECCARALGGVGATRESIVHVAYGYGLFTGGLGMHYGGERMGATVIPVSSGNTARQIMLMKDFGADTICCTPSYAIYLADELKKMGISPDELNLKRGLFGAEPWTDEMRRKIEEGLGLKAYDIYGLSEISGPGVACECEMQDGPHVQDDYFYPEIVDVDTLEPLPLGESGELVFTTLSKEGIPLIRYRTRDICSLRKDPCKCGRTSVRLARITGRSDDMLIIRGVNVFPSQIESVLISSDPRISPHYHITVDRINNLDTMTIEVELDRSVAFDEIKTVEALTKKLAGDIASAIGVSANVRLVSSGSIKRSEGKAQNVTDLRKL</sequence>
<protein>
    <recommendedName>
        <fullName evidence="7 9">Phenylacetate-coenzyme A ligase</fullName>
        <ecNumber evidence="6 9">6.2.1.30</ecNumber>
    </recommendedName>
    <alternativeName>
        <fullName evidence="8 9">Phenylacetyl-CoA ligase</fullName>
    </alternativeName>
</protein>
<dbReference type="InterPro" id="IPR000873">
    <property type="entry name" value="AMP-dep_synth/lig_dom"/>
</dbReference>
<dbReference type="PANTHER" id="PTHR43439:SF1">
    <property type="entry name" value="PHENYLACETATE-COENZYME A LIGASE"/>
    <property type="match status" value="1"/>
</dbReference>
<comment type="similarity">
    <text evidence="5 9">Belongs to the phenylacetyl-CoA ligase family.</text>
</comment>
<dbReference type="PANTHER" id="PTHR43439">
    <property type="entry name" value="PHENYLACETATE-COENZYME A LIGASE"/>
    <property type="match status" value="1"/>
</dbReference>
<dbReference type="InterPro" id="IPR042099">
    <property type="entry name" value="ANL_N_sf"/>
</dbReference>
<comment type="subunit">
    <text evidence="1">Monomer.</text>
</comment>
<evidence type="ECO:0000259" key="11">
    <source>
        <dbReference type="Pfam" id="PF14535"/>
    </source>
</evidence>
<dbReference type="PIRSF" id="PIRSF006444">
    <property type="entry name" value="PaaK"/>
    <property type="match status" value="1"/>
</dbReference>
<keyword evidence="2 9" id="KW-0436">Ligase</keyword>
<evidence type="ECO:0000256" key="8">
    <source>
        <dbReference type="ARBA" id="ARBA00075111"/>
    </source>
</evidence>
<evidence type="ECO:0000256" key="4">
    <source>
        <dbReference type="ARBA" id="ARBA00060591"/>
    </source>
</evidence>
<feature type="domain" description="AMP-dependent ligase C-terminal" evidence="11">
    <location>
        <begin position="325"/>
        <end position="422"/>
    </location>
</feature>
<dbReference type="FunFam" id="3.40.50.12780:FF:000016">
    <property type="entry name" value="Phenylacetate-coenzyme A ligase"/>
    <property type="match status" value="1"/>
</dbReference>
<name>A0A9D1SXM9_9FIRM</name>
<dbReference type="Proteomes" id="UP000886891">
    <property type="component" value="Unassembled WGS sequence"/>
</dbReference>
<evidence type="ECO:0000313" key="12">
    <source>
        <dbReference type="EMBL" id="HIV00505.1"/>
    </source>
</evidence>
<dbReference type="Pfam" id="PF14535">
    <property type="entry name" value="AMP-binding_C_2"/>
    <property type="match status" value="1"/>
</dbReference>
<evidence type="ECO:0000256" key="2">
    <source>
        <dbReference type="ARBA" id="ARBA00022598"/>
    </source>
</evidence>
<comment type="function">
    <text evidence="9">Catalyzes the activation of phenylacetic acid (PA) to phenylacetyl-CoA (PA-CoA).</text>
</comment>
<evidence type="ECO:0000256" key="7">
    <source>
        <dbReference type="ARBA" id="ARBA00068695"/>
    </source>
</evidence>
<dbReference type="InterPro" id="IPR011880">
    <property type="entry name" value="PA_CoA_ligase"/>
</dbReference>
<reference evidence="12" key="2">
    <citation type="journal article" date="2021" name="PeerJ">
        <title>Extensive microbial diversity within the chicken gut microbiome revealed by metagenomics and culture.</title>
        <authorList>
            <person name="Gilroy R."/>
            <person name="Ravi A."/>
            <person name="Getino M."/>
            <person name="Pursley I."/>
            <person name="Horton D.L."/>
            <person name="Alikhan N.F."/>
            <person name="Baker D."/>
            <person name="Gharbi K."/>
            <person name="Hall N."/>
            <person name="Watson M."/>
            <person name="Adriaenssens E.M."/>
            <person name="Foster-Nyarko E."/>
            <person name="Jarju S."/>
            <person name="Secka A."/>
            <person name="Antonio M."/>
            <person name="Oren A."/>
            <person name="Chaudhuri R.R."/>
            <person name="La Ragione R."/>
            <person name="Hildebrand F."/>
            <person name="Pallen M.J."/>
        </authorList>
    </citation>
    <scope>NUCLEOTIDE SEQUENCE</scope>
    <source>
        <strain evidence="12">23406</strain>
    </source>
</reference>
<evidence type="ECO:0000256" key="1">
    <source>
        <dbReference type="ARBA" id="ARBA00011245"/>
    </source>
</evidence>
<dbReference type="InterPro" id="IPR028154">
    <property type="entry name" value="AMP-dep_Lig_C"/>
</dbReference>
<evidence type="ECO:0000256" key="3">
    <source>
        <dbReference type="ARBA" id="ARBA00022741"/>
    </source>
</evidence>
<reference evidence="12" key="1">
    <citation type="submission" date="2020-10" db="EMBL/GenBank/DDBJ databases">
        <authorList>
            <person name="Gilroy R."/>
        </authorList>
    </citation>
    <scope>NUCLEOTIDE SEQUENCE</scope>
    <source>
        <strain evidence="12">23406</strain>
    </source>
</reference>
<organism evidence="12 13">
    <name type="scientific">Candidatus Stercoripulliclostridium merdipullorum</name>
    <dbReference type="NCBI Taxonomy" id="2840952"/>
    <lineage>
        <taxon>Bacteria</taxon>
        <taxon>Bacillati</taxon>
        <taxon>Bacillota</taxon>
        <taxon>Clostridia</taxon>
        <taxon>Eubacteriales</taxon>
        <taxon>Candidatus Stercoripulliclostridium</taxon>
    </lineage>
</organism>
<evidence type="ECO:0000259" key="10">
    <source>
        <dbReference type="Pfam" id="PF00501"/>
    </source>
</evidence>
<comment type="pathway">
    <text evidence="4 9">Aromatic compound metabolism; phenylacetate degradation.</text>
</comment>
<gene>
    <name evidence="12" type="ORF">IAB14_05270</name>
</gene>
<evidence type="ECO:0000256" key="9">
    <source>
        <dbReference type="PIRNR" id="PIRNR006444"/>
    </source>
</evidence>
<dbReference type="GO" id="GO:0000166">
    <property type="term" value="F:nucleotide binding"/>
    <property type="evidence" value="ECO:0007669"/>
    <property type="project" value="UniProtKB-KW"/>
</dbReference>
<dbReference type="EC" id="6.2.1.30" evidence="6 9"/>
<keyword evidence="3 9" id="KW-0547">Nucleotide-binding</keyword>
<dbReference type="Pfam" id="PF00501">
    <property type="entry name" value="AMP-binding"/>
    <property type="match status" value="1"/>
</dbReference>
<proteinExistence type="inferred from homology"/>
<dbReference type="Gene3D" id="3.40.50.12780">
    <property type="entry name" value="N-terminal domain of ligase-like"/>
    <property type="match status" value="1"/>
</dbReference>
<dbReference type="InterPro" id="IPR051414">
    <property type="entry name" value="Adenylate-forming_Reductase"/>
</dbReference>
<evidence type="ECO:0000256" key="6">
    <source>
        <dbReference type="ARBA" id="ARBA00066629"/>
    </source>
</evidence>
<dbReference type="SUPFAM" id="SSF56801">
    <property type="entry name" value="Acetyl-CoA synthetase-like"/>
    <property type="match status" value="1"/>
</dbReference>
<evidence type="ECO:0000313" key="13">
    <source>
        <dbReference type="Proteomes" id="UP000886891"/>
    </source>
</evidence>
<comment type="catalytic activity">
    <reaction evidence="9">
        <text>2-phenylacetate + ATP + CoA = phenylacetyl-CoA + AMP + diphosphate</text>
        <dbReference type="Rhea" id="RHEA:20956"/>
        <dbReference type="ChEBI" id="CHEBI:18401"/>
        <dbReference type="ChEBI" id="CHEBI:30616"/>
        <dbReference type="ChEBI" id="CHEBI:33019"/>
        <dbReference type="ChEBI" id="CHEBI:57287"/>
        <dbReference type="ChEBI" id="CHEBI:57390"/>
        <dbReference type="ChEBI" id="CHEBI:456215"/>
        <dbReference type="EC" id="6.2.1.30"/>
    </reaction>
</comment>
<accession>A0A9D1SXM9</accession>
<dbReference type="Gene3D" id="3.30.300.30">
    <property type="match status" value="1"/>
</dbReference>
<dbReference type="CDD" id="cd05913">
    <property type="entry name" value="PaaK"/>
    <property type="match status" value="1"/>
</dbReference>
<dbReference type="InterPro" id="IPR045851">
    <property type="entry name" value="AMP-bd_C_sf"/>
</dbReference>
<dbReference type="EMBL" id="DVOH01000038">
    <property type="protein sequence ID" value="HIV00505.1"/>
    <property type="molecule type" value="Genomic_DNA"/>
</dbReference>
<comment type="caution">
    <text evidence="12">The sequence shown here is derived from an EMBL/GenBank/DDBJ whole genome shotgun (WGS) entry which is preliminary data.</text>
</comment>
<evidence type="ECO:0000256" key="5">
    <source>
        <dbReference type="ARBA" id="ARBA00061566"/>
    </source>
</evidence>